<evidence type="ECO:0000313" key="1">
    <source>
        <dbReference type="EMBL" id="GAA3681921.1"/>
    </source>
</evidence>
<protein>
    <submittedName>
        <fullName evidence="1">Uncharacterized protein</fullName>
    </submittedName>
</protein>
<accession>A0ABP7C7G9</accession>
<evidence type="ECO:0000313" key="2">
    <source>
        <dbReference type="Proteomes" id="UP001500752"/>
    </source>
</evidence>
<proteinExistence type="predicted"/>
<gene>
    <name evidence="1" type="ORF">GCM10023081_20010</name>
</gene>
<reference evidence="2" key="1">
    <citation type="journal article" date="2019" name="Int. J. Syst. Evol. Microbiol.">
        <title>The Global Catalogue of Microorganisms (GCM) 10K type strain sequencing project: providing services to taxonomists for standard genome sequencing and annotation.</title>
        <authorList>
            <consortium name="The Broad Institute Genomics Platform"/>
            <consortium name="The Broad Institute Genome Sequencing Center for Infectious Disease"/>
            <person name="Wu L."/>
            <person name="Ma J."/>
        </authorList>
    </citation>
    <scope>NUCLEOTIDE SEQUENCE [LARGE SCALE GENOMIC DNA]</scope>
    <source>
        <strain evidence="2">JCM 30742</strain>
    </source>
</reference>
<keyword evidence="2" id="KW-1185">Reference proteome</keyword>
<dbReference type="Proteomes" id="UP001500752">
    <property type="component" value="Unassembled WGS sequence"/>
</dbReference>
<organism evidence="1 2">
    <name type="scientific">Arthrobacter ginkgonis</name>
    <dbReference type="NCBI Taxonomy" id="1630594"/>
    <lineage>
        <taxon>Bacteria</taxon>
        <taxon>Bacillati</taxon>
        <taxon>Actinomycetota</taxon>
        <taxon>Actinomycetes</taxon>
        <taxon>Micrococcales</taxon>
        <taxon>Micrococcaceae</taxon>
        <taxon>Arthrobacter</taxon>
    </lineage>
</organism>
<name>A0ABP7C7G9_9MICC</name>
<comment type="caution">
    <text evidence="1">The sequence shown here is derived from an EMBL/GenBank/DDBJ whole genome shotgun (WGS) entry which is preliminary data.</text>
</comment>
<sequence>MAGYAFTDRQLRQWPPAAAAAALWERARHMEERANYWKRRAESAEARMLVHHCQEDQP</sequence>
<dbReference type="EMBL" id="BAABEO010000012">
    <property type="protein sequence ID" value="GAA3681921.1"/>
    <property type="molecule type" value="Genomic_DNA"/>
</dbReference>